<dbReference type="OrthoDB" id="6867569at2"/>
<gene>
    <name evidence="2" type="ORF">SAMN04488005_1119</name>
</gene>
<dbReference type="RefSeq" id="WP_090197461.1">
    <property type="nucleotide sequence ID" value="NZ_FOYP01000001.1"/>
</dbReference>
<evidence type="ECO:0000313" key="2">
    <source>
        <dbReference type="EMBL" id="SFR37503.1"/>
    </source>
</evidence>
<dbReference type="Proteomes" id="UP000199478">
    <property type="component" value="Unassembled WGS sequence"/>
</dbReference>
<feature type="domain" description="DUF2087" evidence="1">
    <location>
        <begin position="79"/>
        <end position="148"/>
    </location>
</feature>
<organism evidence="2 3">
    <name type="scientific">Yoonia tamlensis</name>
    <dbReference type="NCBI Taxonomy" id="390270"/>
    <lineage>
        <taxon>Bacteria</taxon>
        <taxon>Pseudomonadati</taxon>
        <taxon>Pseudomonadota</taxon>
        <taxon>Alphaproteobacteria</taxon>
        <taxon>Rhodobacterales</taxon>
        <taxon>Paracoccaceae</taxon>
        <taxon>Yoonia</taxon>
    </lineage>
</organism>
<sequence>MPRQTQQVTIKDLSTFTKSLRASLQQQDAFPSHAKMLSLVSKAAGFDNYQHLKAERPATPDRPSRGLERALRCFDQGIMTRWPKQTAVQGLCLWTFWAQLPANVDLREKQVNEVLKSGNSFGDHVLLRRSLIDHRLVTRTRDGATYRRIEQAPPSDALALMAAVQRPV</sequence>
<dbReference type="InterPro" id="IPR018656">
    <property type="entry name" value="DUF2087"/>
</dbReference>
<protein>
    <recommendedName>
        <fullName evidence="1">DUF2087 domain-containing protein</fullName>
    </recommendedName>
</protein>
<dbReference type="AlphaFoldDB" id="A0A1I6G5K7"/>
<dbReference type="Pfam" id="PF09860">
    <property type="entry name" value="DUF2087"/>
    <property type="match status" value="1"/>
</dbReference>
<reference evidence="3" key="1">
    <citation type="submission" date="2016-10" db="EMBL/GenBank/DDBJ databases">
        <authorList>
            <person name="Varghese N."/>
            <person name="Submissions S."/>
        </authorList>
    </citation>
    <scope>NUCLEOTIDE SEQUENCE [LARGE SCALE GENOMIC DNA]</scope>
    <source>
        <strain evidence="3">DSM 26879</strain>
    </source>
</reference>
<accession>A0A1I6G5K7</accession>
<keyword evidence="3" id="KW-1185">Reference proteome</keyword>
<evidence type="ECO:0000259" key="1">
    <source>
        <dbReference type="Pfam" id="PF09860"/>
    </source>
</evidence>
<dbReference type="EMBL" id="FOYP01000001">
    <property type="protein sequence ID" value="SFR37503.1"/>
    <property type="molecule type" value="Genomic_DNA"/>
</dbReference>
<proteinExistence type="predicted"/>
<evidence type="ECO:0000313" key="3">
    <source>
        <dbReference type="Proteomes" id="UP000199478"/>
    </source>
</evidence>
<name>A0A1I6G5K7_9RHOB</name>